<dbReference type="PANTHER" id="PTHR34820">
    <property type="entry name" value="INNER MEMBRANE PROTEIN YEBZ"/>
    <property type="match status" value="1"/>
</dbReference>
<organism evidence="8 9">
    <name type="scientific">Actinocrispum wychmicini</name>
    <dbReference type="NCBI Taxonomy" id="1213861"/>
    <lineage>
        <taxon>Bacteria</taxon>
        <taxon>Bacillati</taxon>
        <taxon>Actinomycetota</taxon>
        <taxon>Actinomycetes</taxon>
        <taxon>Pseudonocardiales</taxon>
        <taxon>Pseudonocardiaceae</taxon>
        <taxon>Actinocrispum</taxon>
    </lineage>
</organism>
<feature type="transmembrane region" description="Helical" evidence="6">
    <location>
        <begin position="53"/>
        <end position="77"/>
    </location>
</feature>
<evidence type="ECO:0000256" key="6">
    <source>
        <dbReference type="SAM" id="Phobius"/>
    </source>
</evidence>
<dbReference type="Pfam" id="PF05425">
    <property type="entry name" value="CopD"/>
    <property type="match status" value="1"/>
</dbReference>
<keyword evidence="4 6" id="KW-1133">Transmembrane helix</keyword>
<feature type="transmembrane region" description="Helical" evidence="6">
    <location>
        <begin position="170"/>
        <end position="187"/>
    </location>
</feature>
<dbReference type="Proteomes" id="UP000295680">
    <property type="component" value="Unassembled WGS sequence"/>
</dbReference>
<keyword evidence="2" id="KW-1003">Cell membrane</keyword>
<protein>
    <submittedName>
        <fullName evidence="8">Putative copper resistance protein D</fullName>
    </submittedName>
</protein>
<dbReference type="EMBL" id="SLWS01000007">
    <property type="protein sequence ID" value="TCO55988.1"/>
    <property type="molecule type" value="Genomic_DNA"/>
</dbReference>
<gene>
    <name evidence="8" type="ORF">EV192_107413</name>
</gene>
<sequence>MNTIETGAPRYALFGWTGVGALAGVLAGLALTADGSLPGVVTPPPAVVVGLPVAKAVLDLAAVTTVGLSILPLLVGLRPREGSARVLARARRWAVIAAAVWLAGTLASLALETADVFPGRPVTFGEIGWYVTNIGSGNALLIVAGCVLGYLVIGLFAVRYGESVPAELRIGVAVFALLPLAATGHAAPTGPGLRGINTISMHLHVITAVLWTGGLLAVIMLMVADRALLADVLPRYSLLATACVFLTAGTGAFNGWFVLYETPGVHWYAALFDTGYGRIVLLKVAAILAAGLLGARTRFALLPRLRRQQPAAIGTLAALELGVMGVAYGLAAVLVRAPVIGG</sequence>
<feature type="transmembrane region" description="Helical" evidence="6">
    <location>
        <begin position="311"/>
        <end position="335"/>
    </location>
</feature>
<evidence type="ECO:0000259" key="7">
    <source>
        <dbReference type="Pfam" id="PF05425"/>
    </source>
</evidence>
<comment type="subcellular location">
    <subcellularLocation>
        <location evidence="1">Cell membrane</location>
        <topology evidence="1">Multi-pass membrane protein</topology>
    </subcellularLocation>
</comment>
<evidence type="ECO:0000313" key="9">
    <source>
        <dbReference type="Proteomes" id="UP000295680"/>
    </source>
</evidence>
<dbReference type="InterPro" id="IPR008457">
    <property type="entry name" value="Cu-R_CopD_dom"/>
</dbReference>
<dbReference type="GO" id="GO:0006825">
    <property type="term" value="P:copper ion transport"/>
    <property type="evidence" value="ECO:0007669"/>
    <property type="project" value="InterPro"/>
</dbReference>
<evidence type="ECO:0000256" key="2">
    <source>
        <dbReference type="ARBA" id="ARBA00022475"/>
    </source>
</evidence>
<dbReference type="GO" id="GO:0005886">
    <property type="term" value="C:plasma membrane"/>
    <property type="evidence" value="ECO:0007669"/>
    <property type="project" value="UniProtKB-SubCell"/>
</dbReference>
<feature type="domain" description="Copper resistance protein D" evidence="7">
    <location>
        <begin position="231"/>
        <end position="334"/>
    </location>
</feature>
<feature type="transmembrane region" description="Helical" evidence="6">
    <location>
        <begin position="12"/>
        <end position="33"/>
    </location>
</feature>
<evidence type="ECO:0000256" key="1">
    <source>
        <dbReference type="ARBA" id="ARBA00004651"/>
    </source>
</evidence>
<evidence type="ECO:0000313" key="8">
    <source>
        <dbReference type="EMBL" id="TCO55988.1"/>
    </source>
</evidence>
<feature type="transmembrane region" description="Helical" evidence="6">
    <location>
        <begin position="279"/>
        <end position="299"/>
    </location>
</feature>
<evidence type="ECO:0000256" key="4">
    <source>
        <dbReference type="ARBA" id="ARBA00022989"/>
    </source>
</evidence>
<name>A0A4R2JGH4_9PSEU</name>
<keyword evidence="3 6" id="KW-0812">Transmembrane</keyword>
<proteinExistence type="predicted"/>
<comment type="caution">
    <text evidence="8">The sequence shown here is derived from an EMBL/GenBank/DDBJ whole genome shotgun (WGS) entry which is preliminary data.</text>
</comment>
<feature type="transmembrane region" description="Helical" evidence="6">
    <location>
        <begin position="93"/>
        <end position="111"/>
    </location>
</feature>
<evidence type="ECO:0000256" key="3">
    <source>
        <dbReference type="ARBA" id="ARBA00022692"/>
    </source>
</evidence>
<keyword evidence="5 6" id="KW-0472">Membrane</keyword>
<dbReference type="InterPro" id="IPR032694">
    <property type="entry name" value="CopC/D"/>
</dbReference>
<reference evidence="8 9" key="1">
    <citation type="submission" date="2019-03" db="EMBL/GenBank/DDBJ databases">
        <title>Genomic Encyclopedia of Type Strains, Phase IV (KMG-IV): sequencing the most valuable type-strain genomes for metagenomic binning, comparative biology and taxonomic classification.</title>
        <authorList>
            <person name="Goeker M."/>
        </authorList>
    </citation>
    <scope>NUCLEOTIDE SEQUENCE [LARGE SCALE GENOMIC DNA]</scope>
    <source>
        <strain evidence="8 9">DSM 45934</strain>
    </source>
</reference>
<evidence type="ECO:0000256" key="5">
    <source>
        <dbReference type="ARBA" id="ARBA00023136"/>
    </source>
</evidence>
<dbReference type="PANTHER" id="PTHR34820:SF4">
    <property type="entry name" value="INNER MEMBRANE PROTEIN YEBZ"/>
    <property type="match status" value="1"/>
</dbReference>
<feature type="transmembrane region" description="Helical" evidence="6">
    <location>
        <begin position="199"/>
        <end position="224"/>
    </location>
</feature>
<dbReference type="OrthoDB" id="3518068at2"/>
<feature type="transmembrane region" description="Helical" evidence="6">
    <location>
        <begin position="139"/>
        <end position="158"/>
    </location>
</feature>
<accession>A0A4R2JGH4</accession>
<dbReference type="AlphaFoldDB" id="A0A4R2JGH4"/>
<feature type="transmembrane region" description="Helical" evidence="6">
    <location>
        <begin position="236"/>
        <end position="259"/>
    </location>
</feature>
<keyword evidence="9" id="KW-1185">Reference proteome</keyword>
<dbReference type="RefSeq" id="WP_132122218.1">
    <property type="nucleotide sequence ID" value="NZ_SLWS01000007.1"/>
</dbReference>